<organism evidence="1 2">
    <name type="scientific">Lentinula edodes</name>
    <name type="common">Shiitake mushroom</name>
    <name type="synonym">Lentinus edodes</name>
    <dbReference type="NCBI Taxonomy" id="5353"/>
    <lineage>
        <taxon>Eukaryota</taxon>
        <taxon>Fungi</taxon>
        <taxon>Dikarya</taxon>
        <taxon>Basidiomycota</taxon>
        <taxon>Agaricomycotina</taxon>
        <taxon>Agaricomycetes</taxon>
        <taxon>Agaricomycetidae</taxon>
        <taxon>Agaricales</taxon>
        <taxon>Marasmiineae</taxon>
        <taxon>Omphalotaceae</taxon>
        <taxon>Lentinula</taxon>
    </lineage>
</organism>
<dbReference type="AlphaFoldDB" id="A0A1Q3E8W8"/>
<keyword evidence="2" id="KW-1185">Reference proteome</keyword>
<evidence type="ECO:0000313" key="1">
    <source>
        <dbReference type="EMBL" id="GAW03616.1"/>
    </source>
</evidence>
<reference evidence="1 2" key="2">
    <citation type="submission" date="2017-02" db="EMBL/GenBank/DDBJ databases">
        <title>A genome survey and senescence transcriptome analysis in Lentinula edodes.</title>
        <authorList>
            <person name="Sakamoto Y."/>
            <person name="Nakade K."/>
            <person name="Sato S."/>
            <person name="Yoshida Y."/>
            <person name="Miyazaki K."/>
            <person name="Natsume S."/>
            <person name="Konno N."/>
        </authorList>
    </citation>
    <scope>NUCLEOTIDE SEQUENCE [LARGE SCALE GENOMIC DNA]</scope>
    <source>
        <strain evidence="1 2">NBRC 111202</strain>
    </source>
</reference>
<accession>A0A1Q3E8W8</accession>
<gene>
    <name evidence="1" type="ORF">LENED_005354</name>
</gene>
<protein>
    <submittedName>
        <fullName evidence="1">Uncharacterized protein</fullName>
    </submittedName>
</protein>
<name>A0A1Q3E8W8_LENED</name>
<dbReference type="EMBL" id="BDGU01000150">
    <property type="protein sequence ID" value="GAW03616.1"/>
    <property type="molecule type" value="Genomic_DNA"/>
</dbReference>
<proteinExistence type="predicted"/>
<reference evidence="1 2" key="1">
    <citation type="submission" date="2016-08" db="EMBL/GenBank/DDBJ databases">
        <authorList>
            <consortium name="Lentinula edodes genome sequencing consortium"/>
            <person name="Sakamoto Y."/>
            <person name="Nakade K."/>
            <person name="Sato S."/>
            <person name="Yoshida Y."/>
            <person name="Miyazaki K."/>
            <person name="Natsume S."/>
            <person name="Konno N."/>
        </authorList>
    </citation>
    <scope>NUCLEOTIDE SEQUENCE [LARGE SCALE GENOMIC DNA]</scope>
    <source>
        <strain evidence="1 2">NBRC 111202</strain>
    </source>
</reference>
<sequence>MDRITSLDKEYVESLGPLLASCHNYGKRSTERGIAHATESRLTPKVSEIFSLTSKEKCHLEQTCPYVTGTGKKTERAGLEVLAAASSTRKEKVDYGQVNEAEI</sequence>
<comment type="caution">
    <text evidence="1">The sequence shown here is derived from an EMBL/GenBank/DDBJ whole genome shotgun (WGS) entry which is preliminary data.</text>
</comment>
<dbReference type="Proteomes" id="UP000188533">
    <property type="component" value="Unassembled WGS sequence"/>
</dbReference>
<evidence type="ECO:0000313" key="2">
    <source>
        <dbReference type="Proteomes" id="UP000188533"/>
    </source>
</evidence>